<sequence>MRATAEKRIRDVFADAGCTGWLHARRIGTRRAGDVDDVDDVSVGADELVVTASVYKLPLVVALCRAFDEGSLSPTATVRINPADCTPGPTGVSIFRDPVVMSWRDLALSMMTVSDNAAADLILGCVGLDGVDRVLTELGLLRTRIIGGTADVHRTLLEEAHSHTTREAFEALADNDEAWAVSAYDPAFTSATTPREMTSLLDAIWTDRAVSAAQAEFIREVMAGQIWPHRIRSGFPYAGVTVAGKTGTIGAIRNEVAVVGFPGETPVAVAVFTRAARADPVLPVVDQAIGRAAHIAVTELRSGRIE</sequence>
<dbReference type="Gene3D" id="3.40.710.10">
    <property type="entry name" value="DD-peptidase/beta-lactamase superfamily"/>
    <property type="match status" value="1"/>
</dbReference>
<evidence type="ECO:0000313" key="2">
    <source>
        <dbReference type="EMBL" id="MFC7448628.1"/>
    </source>
</evidence>
<gene>
    <name evidence="2" type="ORF">ACFQS9_12085</name>
</gene>
<dbReference type="InterPro" id="IPR045155">
    <property type="entry name" value="Beta-lactam_cat"/>
</dbReference>
<name>A0ABW2RZC3_9NOCA</name>
<dbReference type="RefSeq" id="WP_378404867.1">
    <property type="nucleotide sequence ID" value="NZ_JBHTCS010000013.1"/>
</dbReference>
<dbReference type="InterPro" id="IPR000871">
    <property type="entry name" value="Beta-lactam_class-A"/>
</dbReference>
<dbReference type="Proteomes" id="UP001596484">
    <property type="component" value="Unassembled WGS sequence"/>
</dbReference>
<dbReference type="PANTHER" id="PTHR35333:SF3">
    <property type="entry name" value="BETA-LACTAMASE-TYPE TRANSPEPTIDASE FOLD CONTAINING PROTEIN"/>
    <property type="match status" value="1"/>
</dbReference>
<dbReference type="Pfam" id="PF13354">
    <property type="entry name" value="Beta-lactamase2"/>
    <property type="match status" value="1"/>
</dbReference>
<evidence type="ECO:0000313" key="3">
    <source>
        <dbReference type="Proteomes" id="UP001596484"/>
    </source>
</evidence>
<protein>
    <submittedName>
        <fullName evidence="2">Serine hydrolase</fullName>
    </submittedName>
</protein>
<organism evidence="2 3">
    <name type="scientific">Rhodococcus daqingensis</name>
    <dbReference type="NCBI Taxonomy" id="2479363"/>
    <lineage>
        <taxon>Bacteria</taxon>
        <taxon>Bacillati</taxon>
        <taxon>Actinomycetota</taxon>
        <taxon>Actinomycetes</taxon>
        <taxon>Mycobacteriales</taxon>
        <taxon>Nocardiaceae</taxon>
        <taxon>Rhodococcus</taxon>
    </lineage>
</organism>
<dbReference type="InterPro" id="IPR012338">
    <property type="entry name" value="Beta-lactam/transpept-like"/>
</dbReference>
<dbReference type="PANTHER" id="PTHR35333">
    <property type="entry name" value="BETA-LACTAMASE"/>
    <property type="match status" value="1"/>
</dbReference>
<dbReference type="EMBL" id="JBHTCS010000013">
    <property type="protein sequence ID" value="MFC7448628.1"/>
    <property type="molecule type" value="Genomic_DNA"/>
</dbReference>
<feature type="domain" description="Beta-lactamase class A catalytic" evidence="1">
    <location>
        <begin position="34"/>
        <end position="273"/>
    </location>
</feature>
<keyword evidence="3" id="KW-1185">Reference proteome</keyword>
<proteinExistence type="predicted"/>
<dbReference type="SUPFAM" id="SSF56601">
    <property type="entry name" value="beta-lactamase/transpeptidase-like"/>
    <property type="match status" value="1"/>
</dbReference>
<keyword evidence="2" id="KW-0378">Hydrolase</keyword>
<dbReference type="GO" id="GO:0016787">
    <property type="term" value="F:hydrolase activity"/>
    <property type="evidence" value="ECO:0007669"/>
    <property type="project" value="UniProtKB-KW"/>
</dbReference>
<comment type="caution">
    <text evidence="2">The sequence shown here is derived from an EMBL/GenBank/DDBJ whole genome shotgun (WGS) entry which is preliminary data.</text>
</comment>
<reference evidence="3" key="1">
    <citation type="journal article" date="2019" name="Int. J. Syst. Evol. Microbiol.">
        <title>The Global Catalogue of Microorganisms (GCM) 10K type strain sequencing project: providing services to taxonomists for standard genome sequencing and annotation.</title>
        <authorList>
            <consortium name="The Broad Institute Genomics Platform"/>
            <consortium name="The Broad Institute Genome Sequencing Center for Infectious Disease"/>
            <person name="Wu L."/>
            <person name="Ma J."/>
        </authorList>
    </citation>
    <scope>NUCLEOTIDE SEQUENCE [LARGE SCALE GENOMIC DNA]</scope>
    <source>
        <strain evidence="3">ICMP 19430</strain>
    </source>
</reference>
<accession>A0ABW2RZC3</accession>
<evidence type="ECO:0000259" key="1">
    <source>
        <dbReference type="Pfam" id="PF13354"/>
    </source>
</evidence>